<keyword evidence="2" id="KW-1185">Reference proteome</keyword>
<proteinExistence type="predicted"/>
<name>A0ACA9PC49_9GLOM</name>
<evidence type="ECO:0000313" key="1">
    <source>
        <dbReference type="EMBL" id="CAG8701359.1"/>
    </source>
</evidence>
<sequence>NVSHLVIFNGGSSAHDISKIVERYTDNIKGASMVINSYFRQ</sequence>
<gene>
    <name evidence="1" type="ORF">DHETER_LOCUS11771</name>
</gene>
<protein>
    <submittedName>
        <fullName evidence="1">3448_t:CDS:1</fullName>
    </submittedName>
</protein>
<reference evidence="1" key="1">
    <citation type="submission" date="2021-06" db="EMBL/GenBank/DDBJ databases">
        <authorList>
            <person name="Kallberg Y."/>
            <person name="Tangrot J."/>
            <person name="Rosling A."/>
        </authorList>
    </citation>
    <scope>NUCLEOTIDE SEQUENCE</scope>
    <source>
        <strain evidence="1">IL203A</strain>
    </source>
</reference>
<organism evidence="1 2">
    <name type="scientific">Dentiscutata heterogama</name>
    <dbReference type="NCBI Taxonomy" id="1316150"/>
    <lineage>
        <taxon>Eukaryota</taxon>
        <taxon>Fungi</taxon>
        <taxon>Fungi incertae sedis</taxon>
        <taxon>Mucoromycota</taxon>
        <taxon>Glomeromycotina</taxon>
        <taxon>Glomeromycetes</taxon>
        <taxon>Diversisporales</taxon>
        <taxon>Gigasporaceae</taxon>
        <taxon>Dentiscutata</taxon>
    </lineage>
</organism>
<accession>A0ACA9PC49</accession>
<comment type="caution">
    <text evidence="1">The sequence shown here is derived from an EMBL/GenBank/DDBJ whole genome shotgun (WGS) entry which is preliminary data.</text>
</comment>
<feature type="non-terminal residue" evidence="1">
    <location>
        <position position="1"/>
    </location>
</feature>
<feature type="non-terminal residue" evidence="1">
    <location>
        <position position="41"/>
    </location>
</feature>
<dbReference type="Proteomes" id="UP000789702">
    <property type="component" value="Unassembled WGS sequence"/>
</dbReference>
<dbReference type="EMBL" id="CAJVPU010026814">
    <property type="protein sequence ID" value="CAG8701359.1"/>
    <property type="molecule type" value="Genomic_DNA"/>
</dbReference>
<evidence type="ECO:0000313" key="2">
    <source>
        <dbReference type="Proteomes" id="UP000789702"/>
    </source>
</evidence>